<dbReference type="RefSeq" id="WP_281456865.1">
    <property type="nucleotide sequence ID" value="NZ_JASAOF010000011.1"/>
</dbReference>
<evidence type="ECO:0000256" key="12">
    <source>
        <dbReference type="ARBA" id="ARBA00049295"/>
    </source>
</evidence>
<dbReference type="Proteomes" id="UP001237595">
    <property type="component" value="Unassembled WGS sequence"/>
</dbReference>
<feature type="binding site" evidence="13">
    <location>
        <begin position="304"/>
        <end position="306"/>
    </location>
    <ligand>
        <name>GTP</name>
        <dbReference type="ChEBI" id="CHEBI:37565"/>
    </ligand>
</feature>
<evidence type="ECO:0000256" key="11">
    <source>
        <dbReference type="ARBA" id="ARBA00023134"/>
    </source>
</evidence>
<dbReference type="PIRSF" id="PIRSF001259">
    <property type="entry name" value="RibA"/>
    <property type="match status" value="1"/>
</dbReference>
<keyword evidence="7 13" id="KW-0479">Metal-binding</keyword>
<evidence type="ECO:0000256" key="10">
    <source>
        <dbReference type="ARBA" id="ARBA00022833"/>
    </source>
</evidence>
<feature type="domain" description="GTP cyclohydrolase II" evidence="14">
    <location>
        <begin position="218"/>
        <end position="381"/>
    </location>
</feature>
<comment type="function">
    <text evidence="2">Catalyzes the conversion of D-ribulose 5-phosphate to formate and 3,4-dihydroxy-2-butanone 4-phosphate.</text>
</comment>
<dbReference type="NCBIfam" id="TIGR00506">
    <property type="entry name" value="ribB"/>
    <property type="match status" value="1"/>
</dbReference>
<dbReference type="PANTHER" id="PTHR21327:SF18">
    <property type="entry name" value="3,4-DIHYDROXY-2-BUTANONE 4-PHOSPHATE SYNTHASE"/>
    <property type="match status" value="1"/>
</dbReference>
<feature type="binding site" evidence="13">
    <location>
        <position position="265"/>
    </location>
    <ligand>
        <name>Zn(2+)</name>
        <dbReference type="ChEBI" id="CHEBI:29105"/>
        <note>catalytic</note>
    </ligand>
</feature>
<evidence type="ECO:0000256" key="7">
    <source>
        <dbReference type="ARBA" id="ARBA00022723"/>
    </source>
</evidence>
<dbReference type="InterPro" id="IPR000422">
    <property type="entry name" value="DHBP_synthase_RibB"/>
</dbReference>
<evidence type="ECO:0000313" key="15">
    <source>
        <dbReference type="EMBL" id="MDI2030551.1"/>
    </source>
</evidence>
<dbReference type="NCBIfam" id="TIGR00505">
    <property type="entry name" value="ribA"/>
    <property type="match status" value="1"/>
</dbReference>
<evidence type="ECO:0000256" key="4">
    <source>
        <dbReference type="ARBA" id="ARBA00004904"/>
    </source>
</evidence>
<feature type="binding site" evidence="13">
    <location>
        <begin position="260"/>
        <end position="264"/>
    </location>
    <ligand>
        <name>GTP</name>
        <dbReference type="ChEBI" id="CHEBI:37565"/>
    </ligand>
</feature>
<dbReference type="SUPFAM" id="SSF55821">
    <property type="entry name" value="YrdC/RibB"/>
    <property type="match status" value="1"/>
</dbReference>
<dbReference type="CDD" id="cd00641">
    <property type="entry name" value="GTP_cyclohydro2"/>
    <property type="match status" value="1"/>
</dbReference>
<comment type="pathway">
    <text evidence="4">Cofactor biosynthesis; riboflavin biosynthesis; 2-hydroxy-3-oxobutyl phosphate from D-ribulose 5-phosphate: step 1/1.</text>
</comment>
<evidence type="ECO:0000256" key="2">
    <source>
        <dbReference type="ARBA" id="ARBA00002284"/>
    </source>
</evidence>
<feature type="active site" description="Proton acceptor" evidence="13">
    <location>
        <position position="338"/>
    </location>
</feature>
<keyword evidence="11 13" id="KW-0342">GTP-binding</keyword>
<dbReference type="PANTHER" id="PTHR21327">
    <property type="entry name" value="GTP CYCLOHYDROLASE II-RELATED"/>
    <property type="match status" value="1"/>
</dbReference>
<organism evidence="15 16">
    <name type="scientific">Saccharopolyspora ipomoeae</name>
    <dbReference type="NCBI Taxonomy" id="3042027"/>
    <lineage>
        <taxon>Bacteria</taxon>
        <taxon>Bacillati</taxon>
        <taxon>Actinomycetota</taxon>
        <taxon>Actinomycetes</taxon>
        <taxon>Pseudonocardiales</taxon>
        <taxon>Pseudonocardiaceae</taxon>
        <taxon>Saccharopolyspora</taxon>
    </lineage>
</organism>
<dbReference type="NCBIfam" id="NF001591">
    <property type="entry name" value="PRK00393.1"/>
    <property type="match status" value="1"/>
</dbReference>
<dbReference type="SUPFAM" id="SSF142695">
    <property type="entry name" value="RibA-like"/>
    <property type="match status" value="1"/>
</dbReference>
<comment type="pathway">
    <text evidence="3 13">Cofactor biosynthesis; riboflavin biosynthesis; 5-amino-6-(D-ribitylamino)uracil from GTP: step 1/4.</text>
</comment>
<dbReference type="Pfam" id="PF00925">
    <property type="entry name" value="GTP_cyclohydro2"/>
    <property type="match status" value="1"/>
</dbReference>
<feature type="binding site" evidence="13">
    <location>
        <position position="278"/>
    </location>
    <ligand>
        <name>Zn(2+)</name>
        <dbReference type="ChEBI" id="CHEBI:29105"/>
        <note>catalytic</note>
    </ligand>
</feature>
<gene>
    <name evidence="13 15" type="primary">ribA</name>
    <name evidence="15" type="ORF">QFW96_18100</name>
</gene>
<dbReference type="InterPro" id="IPR000926">
    <property type="entry name" value="RibA"/>
</dbReference>
<comment type="catalytic activity">
    <reaction evidence="12 13">
        <text>GTP + 4 H2O = 2,5-diamino-6-hydroxy-4-(5-phosphoribosylamino)-pyrimidine + formate + 2 phosphate + 3 H(+)</text>
        <dbReference type="Rhea" id="RHEA:23704"/>
        <dbReference type="ChEBI" id="CHEBI:15377"/>
        <dbReference type="ChEBI" id="CHEBI:15378"/>
        <dbReference type="ChEBI" id="CHEBI:15740"/>
        <dbReference type="ChEBI" id="CHEBI:37565"/>
        <dbReference type="ChEBI" id="CHEBI:43474"/>
        <dbReference type="ChEBI" id="CHEBI:58614"/>
        <dbReference type="EC" id="3.5.4.25"/>
    </reaction>
</comment>
<dbReference type="InterPro" id="IPR017945">
    <property type="entry name" value="DHBP_synth_RibB-like_a/b_dom"/>
</dbReference>
<feature type="binding site" evidence="13">
    <location>
        <position position="366"/>
    </location>
    <ligand>
        <name>GTP</name>
        <dbReference type="ChEBI" id="CHEBI:37565"/>
    </ligand>
</feature>
<keyword evidence="10 13" id="KW-0862">Zinc</keyword>
<evidence type="ECO:0000313" key="16">
    <source>
        <dbReference type="Proteomes" id="UP001237595"/>
    </source>
</evidence>
<dbReference type="InterPro" id="IPR032677">
    <property type="entry name" value="GTP_cyclohydro_II"/>
</dbReference>
<comment type="caution">
    <text evidence="15">The sequence shown here is derived from an EMBL/GenBank/DDBJ whole genome shotgun (WGS) entry which is preliminary data.</text>
</comment>
<evidence type="ECO:0000256" key="13">
    <source>
        <dbReference type="HAMAP-Rule" id="MF_00179"/>
    </source>
</evidence>
<evidence type="ECO:0000259" key="14">
    <source>
        <dbReference type="Pfam" id="PF00925"/>
    </source>
</evidence>
<evidence type="ECO:0000256" key="6">
    <source>
        <dbReference type="ARBA" id="ARBA00022619"/>
    </source>
</evidence>
<feature type="binding site" evidence="13">
    <location>
        <position position="276"/>
    </location>
    <ligand>
        <name>Zn(2+)</name>
        <dbReference type="ChEBI" id="CHEBI:29105"/>
        <note>catalytic</note>
    </ligand>
</feature>
<feature type="active site" description="Nucleophile" evidence="13">
    <location>
        <position position="340"/>
    </location>
</feature>
<dbReference type="HAMAP" id="MF_00179">
    <property type="entry name" value="RibA"/>
    <property type="match status" value="1"/>
</dbReference>
<evidence type="ECO:0000256" key="8">
    <source>
        <dbReference type="ARBA" id="ARBA00022741"/>
    </source>
</evidence>
<comment type="catalytic activity">
    <reaction evidence="1">
        <text>D-ribulose 5-phosphate = (2S)-2-hydroxy-3-oxobutyl phosphate + formate + H(+)</text>
        <dbReference type="Rhea" id="RHEA:18457"/>
        <dbReference type="ChEBI" id="CHEBI:15378"/>
        <dbReference type="ChEBI" id="CHEBI:15740"/>
        <dbReference type="ChEBI" id="CHEBI:58121"/>
        <dbReference type="ChEBI" id="CHEBI:58830"/>
        <dbReference type="EC" id="4.1.99.12"/>
    </reaction>
</comment>
<evidence type="ECO:0000256" key="5">
    <source>
        <dbReference type="ARBA" id="ARBA00005520"/>
    </source>
</evidence>
<feature type="binding site" evidence="13">
    <location>
        <position position="281"/>
    </location>
    <ligand>
        <name>GTP</name>
        <dbReference type="ChEBI" id="CHEBI:37565"/>
    </ligand>
</feature>
<keyword evidence="8 13" id="KW-0547">Nucleotide-binding</keyword>
<keyword evidence="6 13" id="KW-0686">Riboflavin biosynthesis</keyword>
<sequence>MENKDVQEGGAVVRALAALARGEMVVLLDDADRENEADLVMAASAATETSVAFMVAHTTGILCCPMRGDRLDSLELPLMVERNTDTHQTAFTVSVDHHETSTGVSAEDRARTIRSLSDPATKSDHLRKPGHVFPLRYREGGVLRRAGHTEASVDLLRLAGMPETGLISELVEPSGSMMRGPSAEAFARVHDLELVTVADVIRYRQHVLRESAVEVTGESWLPTEFGAFRAYAFRSTETGIEHLVLVRGDLSTAREPVLVRVHSECATGDIMCSMRCDCGAQLREALRLIDAEGVGVVVYLRGQEGRGIGLGRKLQAYSLQESGLDTVDANTALGLPVDSRDYRDGAAILTHLGVAAINLITNNSAKCTDLSENGITVVERVALPLNATEHNLSYLQTKRDRLGHAIPDIKAPAGSVW</sequence>
<reference evidence="15 16" key="1">
    <citation type="submission" date="2023-04" db="EMBL/GenBank/DDBJ databases">
        <title>Draft genome sequence of Saccharopolyspora sp. TS4A08 isolated from sweet potato rhizospheric soil.</title>
        <authorList>
            <person name="Suksaard P."/>
            <person name="Duangmal K."/>
        </authorList>
    </citation>
    <scope>NUCLEOTIDE SEQUENCE [LARGE SCALE GENOMIC DNA]</scope>
    <source>
        <strain evidence="15 16">TS4A08</strain>
    </source>
</reference>
<keyword evidence="9 13" id="KW-0378">Hydrolase</keyword>
<comment type="similarity">
    <text evidence="13">Belongs to the GTP cyclohydrolase II family.</text>
</comment>
<dbReference type="EC" id="3.5.4.25" evidence="13"/>
<evidence type="ECO:0000256" key="1">
    <source>
        <dbReference type="ARBA" id="ARBA00000141"/>
    </source>
</evidence>
<evidence type="ECO:0000256" key="3">
    <source>
        <dbReference type="ARBA" id="ARBA00004853"/>
    </source>
</evidence>
<keyword evidence="16" id="KW-1185">Reference proteome</keyword>
<name>A0ABT6PSZ2_9PSEU</name>
<dbReference type="Pfam" id="PF00926">
    <property type="entry name" value="DHBP_synthase"/>
    <property type="match status" value="1"/>
</dbReference>
<proteinExistence type="inferred from homology"/>
<comment type="function">
    <text evidence="13">Catalyzes the conversion of GTP to 2,5-diamino-6-ribosylamino-4(3H)-pyrimidinone 5'-phosphate (DARP), formate and pyrophosphate.</text>
</comment>
<feature type="binding site" evidence="13">
    <location>
        <position position="326"/>
    </location>
    <ligand>
        <name>GTP</name>
        <dbReference type="ChEBI" id="CHEBI:37565"/>
    </ligand>
</feature>
<comment type="similarity">
    <text evidence="5">In the N-terminal section; belongs to the DHBP synthase family.</text>
</comment>
<dbReference type="InterPro" id="IPR036144">
    <property type="entry name" value="RibA-like_sf"/>
</dbReference>
<evidence type="ECO:0000256" key="9">
    <source>
        <dbReference type="ARBA" id="ARBA00022801"/>
    </source>
</evidence>
<dbReference type="GO" id="GO:0003935">
    <property type="term" value="F:GTP cyclohydrolase II activity"/>
    <property type="evidence" value="ECO:0007669"/>
    <property type="project" value="UniProtKB-EC"/>
</dbReference>
<dbReference type="Gene3D" id="3.90.870.10">
    <property type="entry name" value="DHBP synthase"/>
    <property type="match status" value="1"/>
</dbReference>
<accession>A0ABT6PSZ2</accession>
<protein>
    <recommendedName>
        <fullName evidence="13">GTP cyclohydrolase-2</fullName>
        <ecNumber evidence="13">3.5.4.25</ecNumber>
    </recommendedName>
    <alternativeName>
        <fullName evidence="13">GTP cyclohydrolase II</fullName>
    </alternativeName>
</protein>
<dbReference type="EMBL" id="JASAOF010000011">
    <property type="protein sequence ID" value="MDI2030551.1"/>
    <property type="molecule type" value="Genomic_DNA"/>
</dbReference>
<dbReference type="Gene3D" id="3.40.50.10990">
    <property type="entry name" value="GTP cyclohydrolase II"/>
    <property type="match status" value="1"/>
</dbReference>
<feature type="binding site" evidence="13">
    <location>
        <position position="361"/>
    </location>
    <ligand>
        <name>GTP</name>
        <dbReference type="ChEBI" id="CHEBI:37565"/>
    </ligand>
</feature>
<comment type="cofactor">
    <cofactor evidence="13">
        <name>Zn(2+)</name>
        <dbReference type="ChEBI" id="CHEBI:29105"/>
    </cofactor>
    <text evidence="13">Binds 1 zinc ion per subunit.</text>
</comment>